<proteinExistence type="predicted"/>
<evidence type="ECO:0000313" key="1">
    <source>
        <dbReference type="EMBL" id="KAI0026833.1"/>
    </source>
</evidence>
<dbReference type="EMBL" id="MU274159">
    <property type="protein sequence ID" value="KAI0026833.1"/>
    <property type="molecule type" value="Genomic_DNA"/>
</dbReference>
<gene>
    <name evidence="1" type="ORF">K488DRAFT_75042</name>
</gene>
<reference evidence="1" key="1">
    <citation type="submission" date="2021-02" db="EMBL/GenBank/DDBJ databases">
        <authorList>
            <consortium name="DOE Joint Genome Institute"/>
            <person name="Ahrendt S."/>
            <person name="Looney B.P."/>
            <person name="Miyauchi S."/>
            <person name="Morin E."/>
            <person name="Drula E."/>
            <person name="Courty P.E."/>
            <person name="Chicoki N."/>
            <person name="Fauchery L."/>
            <person name="Kohler A."/>
            <person name="Kuo A."/>
            <person name="Labutti K."/>
            <person name="Pangilinan J."/>
            <person name="Lipzen A."/>
            <person name="Riley R."/>
            <person name="Andreopoulos W."/>
            <person name="He G."/>
            <person name="Johnson J."/>
            <person name="Barry K.W."/>
            <person name="Grigoriev I.V."/>
            <person name="Nagy L."/>
            <person name="Hibbett D."/>
            <person name="Henrissat B."/>
            <person name="Matheny P.B."/>
            <person name="Labbe J."/>
            <person name="Martin F."/>
        </authorList>
    </citation>
    <scope>NUCLEOTIDE SEQUENCE</scope>
    <source>
        <strain evidence="1">EC-137</strain>
    </source>
</reference>
<name>A0ACB8Q4X4_9AGAM</name>
<reference evidence="1" key="2">
    <citation type="journal article" date="2022" name="New Phytol.">
        <title>Evolutionary transition to the ectomycorrhizal habit in the genomes of a hyperdiverse lineage of mushroom-forming fungi.</title>
        <authorList>
            <person name="Looney B."/>
            <person name="Miyauchi S."/>
            <person name="Morin E."/>
            <person name="Drula E."/>
            <person name="Courty P.E."/>
            <person name="Kohler A."/>
            <person name="Kuo A."/>
            <person name="LaButti K."/>
            <person name="Pangilinan J."/>
            <person name="Lipzen A."/>
            <person name="Riley R."/>
            <person name="Andreopoulos W."/>
            <person name="He G."/>
            <person name="Johnson J."/>
            <person name="Nolan M."/>
            <person name="Tritt A."/>
            <person name="Barry K.W."/>
            <person name="Grigoriev I.V."/>
            <person name="Nagy L.G."/>
            <person name="Hibbett D."/>
            <person name="Henrissat B."/>
            <person name="Matheny P.B."/>
            <person name="Labbe J."/>
            <person name="Martin F.M."/>
        </authorList>
    </citation>
    <scope>NUCLEOTIDE SEQUENCE</scope>
    <source>
        <strain evidence="1">EC-137</strain>
    </source>
</reference>
<protein>
    <submittedName>
        <fullName evidence="1">Uncharacterized protein</fullName>
    </submittedName>
</protein>
<comment type="caution">
    <text evidence="1">The sequence shown here is derived from an EMBL/GenBank/DDBJ whole genome shotgun (WGS) entry which is preliminary data.</text>
</comment>
<sequence>MPVTRSQASQSEAATSQHVNGLSKSSLCPHTSHPPYTPHPKFRSPPSKKKSHRDLQGKALEEAQIQDTITEFKKKGGKYLELVRKHNVPYWKFYRRVTGQTEERHAAHAKERTLTDVEEGVLVEWAKFLSFVGIPWFIEKIQQKVLDLVGHCPSRDWVNCFFVRHPELNLFKGSHLNGKHTWCIPARNVYNFDELGIQLCGGQMNSGRKYIFSVKDKSKHHISNDNLKLIIVLKTVCLNGLTPIKPLFVFSSGKSMYHSD</sequence>
<evidence type="ECO:0000313" key="2">
    <source>
        <dbReference type="Proteomes" id="UP000814128"/>
    </source>
</evidence>
<keyword evidence="2" id="KW-1185">Reference proteome</keyword>
<dbReference type="Proteomes" id="UP000814128">
    <property type="component" value="Unassembled WGS sequence"/>
</dbReference>
<accession>A0ACB8Q4X4</accession>
<organism evidence="1 2">
    <name type="scientific">Vararia minispora EC-137</name>
    <dbReference type="NCBI Taxonomy" id="1314806"/>
    <lineage>
        <taxon>Eukaryota</taxon>
        <taxon>Fungi</taxon>
        <taxon>Dikarya</taxon>
        <taxon>Basidiomycota</taxon>
        <taxon>Agaricomycotina</taxon>
        <taxon>Agaricomycetes</taxon>
        <taxon>Russulales</taxon>
        <taxon>Lachnocladiaceae</taxon>
        <taxon>Vararia</taxon>
    </lineage>
</organism>